<dbReference type="GO" id="GO:0005737">
    <property type="term" value="C:cytoplasm"/>
    <property type="evidence" value="ECO:0007669"/>
    <property type="project" value="TreeGrafter"/>
</dbReference>
<evidence type="ECO:0000259" key="5">
    <source>
        <dbReference type="PROSITE" id="PS50234"/>
    </source>
</evidence>
<dbReference type="SUPFAM" id="SSF53300">
    <property type="entry name" value="vWA-like"/>
    <property type="match status" value="1"/>
</dbReference>
<keyword evidence="7" id="KW-1185">Reference proteome</keyword>
<comment type="caution">
    <text evidence="6">The sequence shown here is derived from an EMBL/GenBank/DDBJ whole genome shotgun (WGS) entry which is preliminary data.</text>
</comment>
<dbReference type="PANTHER" id="PTHR47763:SF1">
    <property type="entry name" value="DUF659 DOMAIN-CONTAINING PROTEIN"/>
    <property type="match status" value="1"/>
</dbReference>
<evidence type="ECO:0000313" key="6">
    <source>
        <dbReference type="EMBL" id="MBB5090922.1"/>
    </source>
</evidence>
<comment type="subcellular location">
    <subcellularLocation>
        <location evidence="1">Secreted</location>
    </subcellularLocation>
</comment>
<feature type="chain" id="PRO_5031195349" evidence="4">
    <location>
        <begin position="28"/>
        <end position="374"/>
    </location>
</feature>
<evidence type="ECO:0000256" key="3">
    <source>
        <dbReference type="ARBA" id="ARBA00022729"/>
    </source>
</evidence>
<name>A0A7W8AIB5_9HYPH</name>
<dbReference type="Pfam" id="PF25106">
    <property type="entry name" value="VWA_4"/>
    <property type="match status" value="1"/>
</dbReference>
<sequence>MVRSLRAFGKTLAAGLAVTALASPVFAASNDQNQRIEVAFVLDTTGSMAGLIDGAKKKIWSIANTIIDVNPDADIRMALVAYRDQGDEYVVKSYDMSADVQGLYGKLIKLEADGGGDTPESVNEALDESVRKLQWTKNDNTRRIIFLVGDAPPHMDYPNTWQYPQILKRAKEDKITVNTIQAGDDPDTTKVWREIAQLGHGRYIEIPQDGGNITVMETPFDNEIIVVQQNLDKTVIAYGSSKVQAELFSKMDAKSAAPAAVKVDNSRYYSKKGGAKEVVTGGGDLVADVQNGKQKLDAVKDEELPENMRGKSGQEKQAILDRNAQERMKLEGEMAGLISKRDDYIAKKTAELSKDSGGDSFDTVVKETLVEQLK</sequence>
<evidence type="ECO:0000313" key="7">
    <source>
        <dbReference type="Proteomes" id="UP000531231"/>
    </source>
</evidence>
<protein>
    <submittedName>
        <fullName evidence="6">Mg-chelatase subunit ChlD</fullName>
    </submittedName>
</protein>
<dbReference type="InterPro" id="IPR056861">
    <property type="entry name" value="HMCN1-like_VWA"/>
</dbReference>
<reference evidence="6 7" key="1">
    <citation type="submission" date="2020-08" db="EMBL/GenBank/DDBJ databases">
        <title>Genomic Encyclopedia of Type Strains, Phase IV (KMG-IV): sequencing the most valuable type-strain genomes for metagenomic binning, comparative biology and taxonomic classification.</title>
        <authorList>
            <person name="Goeker M."/>
        </authorList>
    </citation>
    <scope>NUCLEOTIDE SEQUENCE [LARGE SCALE GENOMIC DNA]</scope>
    <source>
        <strain evidence="6 7">DSM 25620</strain>
    </source>
</reference>
<dbReference type="EMBL" id="JACHIL010000002">
    <property type="protein sequence ID" value="MBB5090922.1"/>
    <property type="molecule type" value="Genomic_DNA"/>
</dbReference>
<evidence type="ECO:0000256" key="4">
    <source>
        <dbReference type="SAM" id="SignalP"/>
    </source>
</evidence>
<feature type="signal peptide" evidence="4">
    <location>
        <begin position="1"/>
        <end position="27"/>
    </location>
</feature>
<gene>
    <name evidence="6" type="ORF">HNQ68_001446</name>
</gene>
<proteinExistence type="predicted"/>
<dbReference type="GO" id="GO:0004674">
    <property type="term" value="F:protein serine/threonine kinase activity"/>
    <property type="evidence" value="ECO:0007669"/>
    <property type="project" value="TreeGrafter"/>
</dbReference>
<feature type="domain" description="VWFA" evidence="5">
    <location>
        <begin position="37"/>
        <end position="224"/>
    </location>
</feature>
<organism evidence="6 7">
    <name type="scientific">Pseudochrobactrum saccharolyticum</name>
    <dbReference type="NCBI Taxonomy" id="354352"/>
    <lineage>
        <taxon>Bacteria</taxon>
        <taxon>Pseudomonadati</taxon>
        <taxon>Pseudomonadota</taxon>
        <taxon>Alphaproteobacteria</taxon>
        <taxon>Hyphomicrobiales</taxon>
        <taxon>Brucellaceae</taxon>
        <taxon>Pseudochrobactrum</taxon>
    </lineage>
</organism>
<dbReference type="InterPro" id="IPR036465">
    <property type="entry name" value="vWFA_dom_sf"/>
</dbReference>
<dbReference type="SMART" id="SM00327">
    <property type="entry name" value="VWA"/>
    <property type="match status" value="1"/>
</dbReference>
<evidence type="ECO:0000256" key="1">
    <source>
        <dbReference type="ARBA" id="ARBA00004613"/>
    </source>
</evidence>
<evidence type="ECO:0000256" key="2">
    <source>
        <dbReference type="ARBA" id="ARBA00022525"/>
    </source>
</evidence>
<dbReference type="CDD" id="cd00198">
    <property type="entry name" value="vWFA"/>
    <property type="match status" value="1"/>
</dbReference>
<keyword evidence="2" id="KW-0964">Secreted</keyword>
<dbReference type="InterPro" id="IPR052969">
    <property type="entry name" value="Thr-specific_kinase-like"/>
</dbReference>
<keyword evidence="3 4" id="KW-0732">Signal</keyword>
<accession>A0A7W8AIB5</accession>
<dbReference type="PANTHER" id="PTHR47763">
    <property type="entry name" value="ALPHA-PROTEIN KINASE VWKA"/>
    <property type="match status" value="1"/>
</dbReference>
<dbReference type="PROSITE" id="PS50234">
    <property type="entry name" value="VWFA"/>
    <property type="match status" value="1"/>
</dbReference>
<dbReference type="Gene3D" id="3.40.50.410">
    <property type="entry name" value="von Willebrand factor, type A domain"/>
    <property type="match status" value="1"/>
</dbReference>
<dbReference type="RefSeq" id="WP_151159189.1">
    <property type="nucleotide sequence ID" value="NZ_JACHIL010000002.1"/>
</dbReference>
<dbReference type="AlphaFoldDB" id="A0A7W8AIB5"/>
<dbReference type="Proteomes" id="UP000531231">
    <property type="component" value="Unassembled WGS sequence"/>
</dbReference>
<dbReference type="InterPro" id="IPR002035">
    <property type="entry name" value="VWF_A"/>
</dbReference>